<feature type="transmembrane region" description="Helical" evidence="9">
    <location>
        <begin position="178"/>
        <end position="201"/>
    </location>
</feature>
<evidence type="ECO:0000256" key="8">
    <source>
        <dbReference type="RuleBase" id="RU000688"/>
    </source>
</evidence>
<feature type="transmembrane region" description="Helical" evidence="9">
    <location>
        <begin position="392"/>
        <end position="412"/>
    </location>
</feature>
<dbReference type="SUPFAM" id="SSF81321">
    <property type="entry name" value="Family A G protein-coupled receptor-like"/>
    <property type="match status" value="2"/>
</dbReference>
<dbReference type="PROSITE" id="PS50262">
    <property type="entry name" value="G_PROTEIN_RECEP_F1_2"/>
    <property type="match status" value="1"/>
</dbReference>
<sequence>MSPLLSNITDYSLSDGRPENGAQSAALANLLSADPKDFHLPTEILLSMYGHEYFSSHRILWVRNCLMVLYCIFSAFGVLMNVCVVSLLMAWHQKALRNITNTFVLALASSDIVMSGFNMPMQTFYELMETVQFSEVSCRIIFSSFGLPMHISCLVILVIGIDRYWIIIYPLRRRMTRLTAAGMLLLIVTISLISVIPIAVFSTSSPAGAPMSANGTQYRYCVEYWPSPEVRLLYSIVTFLVQFLLPLVLTAILYGRIYMRLHERRFRKRDLERKKRTNKILVGIVVCFFVCWTPWTVFSLTLEVHTYWTQKDFHSNNNNNGSLQQEVREAPAAINTAHLQKLLLSCLQGLQKQQQNGGVEAGAAAACPDYNISVLAPDSLLLFGRHTKLIDLLLKLLAMCSSCLNPCLYGCMTETMRMIMKKTVRRMHSFQNWISKLHGSLPSSSASKHDHHRQKVGLF</sequence>
<gene>
    <name evidence="11" type="ORF">DILT_LOCUS1325</name>
</gene>
<dbReference type="Proteomes" id="UP000281553">
    <property type="component" value="Unassembled WGS sequence"/>
</dbReference>
<reference evidence="11 12" key="1">
    <citation type="submission" date="2018-11" db="EMBL/GenBank/DDBJ databases">
        <authorList>
            <consortium name="Pathogen Informatics"/>
        </authorList>
    </citation>
    <scope>NUCLEOTIDE SEQUENCE [LARGE SCALE GENOMIC DNA]</scope>
</reference>
<evidence type="ECO:0000313" key="11">
    <source>
        <dbReference type="EMBL" id="VDK42543.1"/>
    </source>
</evidence>
<keyword evidence="6 8" id="KW-0675">Receptor</keyword>
<evidence type="ECO:0000256" key="6">
    <source>
        <dbReference type="ARBA" id="ARBA00023170"/>
    </source>
</evidence>
<keyword evidence="12" id="KW-1185">Reference proteome</keyword>
<dbReference type="PANTHER" id="PTHR24235">
    <property type="entry name" value="NEUROPEPTIDE Y RECEPTOR"/>
    <property type="match status" value="1"/>
</dbReference>
<dbReference type="InterPro" id="IPR000276">
    <property type="entry name" value="GPCR_Rhodpsn"/>
</dbReference>
<dbReference type="InterPro" id="IPR017452">
    <property type="entry name" value="GPCR_Rhodpsn_7TM"/>
</dbReference>
<evidence type="ECO:0000256" key="5">
    <source>
        <dbReference type="ARBA" id="ARBA00023136"/>
    </source>
</evidence>
<feature type="transmembrane region" description="Helical" evidence="9">
    <location>
        <begin position="280"/>
        <end position="298"/>
    </location>
</feature>
<keyword evidence="7 8" id="KW-0807">Transducer</keyword>
<feature type="transmembrane region" description="Helical" evidence="9">
    <location>
        <begin position="140"/>
        <end position="166"/>
    </location>
</feature>
<dbReference type="PANTHER" id="PTHR24235:SF29">
    <property type="entry name" value="GH23382P"/>
    <property type="match status" value="1"/>
</dbReference>
<keyword evidence="2 8" id="KW-0812">Transmembrane</keyword>
<evidence type="ECO:0000256" key="3">
    <source>
        <dbReference type="ARBA" id="ARBA00022989"/>
    </source>
</evidence>
<dbReference type="AlphaFoldDB" id="A0A3P6QIW1"/>
<dbReference type="PRINTS" id="PR00237">
    <property type="entry name" value="GPCRRHODOPSN"/>
</dbReference>
<evidence type="ECO:0000259" key="10">
    <source>
        <dbReference type="PROSITE" id="PS50262"/>
    </source>
</evidence>
<feature type="transmembrane region" description="Helical" evidence="9">
    <location>
        <begin position="232"/>
        <end position="259"/>
    </location>
</feature>
<keyword evidence="5 9" id="KW-0472">Membrane</keyword>
<dbReference type="OrthoDB" id="9046662at2759"/>
<feature type="transmembrane region" description="Helical" evidence="9">
    <location>
        <begin position="103"/>
        <end position="120"/>
    </location>
</feature>
<comment type="subcellular location">
    <subcellularLocation>
        <location evidence="1">Membrane</location>
        <topology evidence="1">Multi-pass membrane protein</topology>
    </subcellularLocation>
</comment>
<name>A0A3P6QIW1_DIBLA</name>
<dbReference type="Pfam" id="PF00001">
    <property type="entry name" value="7tm_1"/>
    <property type="match status" value="1"/>
</dbReference>
<feature type="transmembrane region" description="Helical" evidence="9">
    <location>
        <begin position="67"/>
        <end position="91"/>
    </location>
</feature>
<proteinExistence type="inferred from homology"/>
<evidence type="ECO:0000256" key="1">
    <source>
        <dbReference type="ARBA" id="ARBA00004141"/>
    </source>
</evidence>
<dbReference type="GO" id="GO:0004930">
    <property type="term" value="F:G protein-coupled receptor activity"/>
    <property type="evidence" value="ECO:0007669"/>
    <property type="project" value="UniProtKB-KW"/>
</dbReference>
<keyword evidence="3 9" id="KW-1133">Transmembrane helix</keyword>
<evidence type="ECO:0000256" key="9">
    <source>
        <dbReference type="SAM" id="Phobius"/>
    </source>
</evidence>
<comment type="similarity">
    <text evidence="8">Belongs to the G-protein coupled receptor 1 family.</text>
</comment>
<organism evidence="11 12">
    <name type="scientific">Dibothriocephalus latus</name>
    <name type="common">Fish tapeworm</name>
    <name type="synonym">Diphyllobothrium latum</name>
    <dbReference type="NCBI Taxonomy" id="60516"/>
    <lineage>
        <taxon>Eukaryota</taxon>
        <taxon>Metazoa</taxon>
        <taxon>Spiralia</taxon>
        <taxon>Lophotrochozoa</taxon>
        <taxon>Platyhelminthes</taxon>
        <taxon>Cestoda</taxon>
        <taxon>Eucestoda</taxon>
        <taxon>Diphyllobothriidea</taxon>
        <taxon>Diphyllobothriidae</taxon>
        <taxon>Dibothriocephalus</taxon>
    </lineage>
</organism>
<accession>A0A3P6QIW1</accession>
<evidence type="ECO:0000256" key="7">
    <source>
        <dbReference type="ARBA" id="ARBA00023224"/>
    </source>
</evidence>
<dbReference type="Gene3D" id="1.20.1070.10">
    <property type="entry name" value="Rhodopsin 7-helix transmembrane proteins"/>
    <property type="match status" value="2"/>
</dbReference>
<dbReference type="GO" id="GO:0016020">
    <property type="term" value="C:membrane"/>
    <property type="evidence" value="ECO:0007669"/>
    <property type="project" value="UniProtKB-SubCell"/>
</dbReference>
<evidence type="ECO:0000256" key="4">
    <source>
        <dbReference type="ARBA" id="ARBA00023040"/>
    </source>
</evidence>
<feature type="domain" description="G-protein coupled receptors family 1 profile" evidence="10">
    <location>
        <begin position="80"/>
        <end position="409"/>
    </location>
</feature>
<dbReference type="EMBL" id="UYRU01008556">
    <property type="protein sequence ID" value="VDK42543.1"/>
    <property type="molecule type" value="Genomic_DNA"/>
</dbReference>
<keyword evidence="4 8" id="KW-0297">G-protein coupled receptor</keyword>
<evidence type="ECO:0000313" key="12">
    <source>
        <dbReference type="Proteomes" id="UP000281553"/>
    </source>
</evidence>
<feature type="non-terminal residue" evidence="11">
    <location>
        <position position="459"/>
    </location>
</feature>
<dbReference type="PROSITE" id="PS00237">
    <property type="entry name" value="G_PROTEIN_RECEP_F1_1"/>
    <property type="match status" value="1"/>
</dbReference>
<evidence type="ECO:0000256" key="2">
    <source>
        <dbReference type="ARBA" id="ARBA00022692"/>
    </source>
</evidence>
<protein>
    <recommendedName>
        <fullName evidence="10">G-protein coupled receptors family 1 profile domain-containing protein</fullName>
    </recommendedName>
</protein>